<sequence length="337" mass="36395">MAAMSMPSSPRPRRLLLVVDAPSLLHRNHHARAHTRMIDRAGRPAWALHGMLRQILDSIDAFAPDAVLFGLDDRTASVRRDAYPDYKAGRPEKDPLLSEQLDRAGSMLDALGLATHTPPGLEADDVNASAAAWAGRNGWDCVVITSDRDAFALISDHTKVLRLINGGINGSPLLNPARLYAMYGVPADRYLEYAALRGDASDNLPGVSGIGEKTAAALLVQVGPMDGVWSDIDHNDGRQVTAILDAWAAETGVRRIAPRVVRALSAPGARERYEFNLRMMTCHTDLDLRLTPDIPGTPGLLPLDIDRVTRVVRFLGVDATTAVAQRVLSTNPASTVA</sequence>
<keyword evidence="3" id="KW-0269">Exonuclease</keyword>
<evidence type="ECO:0000256" key="5">
    <source>
        <dbReference type="ARBA" id="ARBA00049957"/>
    </source>
</evidence>
<comment type="caution">
    <text evidence="8">The sequence shown here is derived from an EMBL/GenBank/DDBJ whole genome shotgun (WGS) entry which is preliminary data.</text>
</comment>
<dbReference type="Pfam" id="PF02739">
    <property type="entry name" value="5_3_exonuc_N"/>
    <property type="match status" value="1"/>
</dbReference>
<evidence type="ECO:0000256" key="4">
    <source>
        <dbReference type="ARBA" id="ARBA00023125"/>
    </source>
</evidence>
<protein>
    <recommendedName>
        <fullName evidence="6">5'-3' exonuclease</fullName>
    </recommendedName>
</protein>
<dbReference type="CDD" id="cd09898">
    <property type="entry name" value="H3TH_53EXO"/>
    <property type="match status" value="1"/>
</dbReference>
<dbReference type="SUPFAM" id="SSF47807">
    <property type="entry name" value="5' to 3' exonuclease, C-terminal subdomain"/>
    <property type="match status" value="1"/>
</dbReference>
<dbReference type="Proteomes" id="UP001142292">
    <property type="component" value="Unassembled WGS sequence"/>
</dbReference>
<dbReference type="SMART" id="SM00279">
    <property type="entry name" value="HhH2"/>
    <property type="match status" value="1"/>
</dbReference>
<dbReference type="InterPro" id="IPR020045">
    <property type="entry name" value="DNA_polI_H3TH"/>
</dbReference>
<dbReference type="InterPro" id="IPR038969">
    <property type="entry name" value="FEN"/>
</dbReference>
<comment type="function">
    <text evidence="5">5'-3' exonuclease acting preferentially on double-stranded DNA.</text>
</comment>
<dbReference type="InterPro" id="IPR020046">
    <property type="entry name" value="5-3_exonucl_a-hlix_arch_N"/>
</dbReference>
<reference evidence="8" key="2">
    <citation type="submission" date="2023-01" db="EMBL/GenBank/DDBJ databases">
        <authorList>
            <person name="Sun Q."/>
            <person name="Evtushenko L."/>
        </authorList>
    </citation>
    <scope>NUCLEOTIDE SEQUENCE</scope>
    <source>
        <strain evidence="8">VKM Ac-1246</strain>
    </source>
</reference>
<name>A0ABQ5T1G8_9ACTN</name>
<dbReference type="InterPro" id="IPR008918">
    <property type="entry name" value="HhH2"/>
</dbReference>
<keyword evidence="4" id="KW-0238">DNA-binding</keyword>
<dbReference type="Pfam" id="PF01367">
    <property type="entry name" value="5_3_exonuc"/>
    <property type="match status" value="1"/>
</dbReference>
<organism evidence="8 9">
    <name type="scientific">Nocardioides luteus</name>
    <dbReference type="NCBI Taxonomy" id="1844"/>
    <lineage>
        <taxon>Bacteria</taxon>
        <taxon>Bacillati</taxon>
        <taxon>Actinomycetota</taxon>
        <taxon>Actinomycetes</taxon>
        <taxon>Propionibacteriales</taxon>
        <taxon>Nocardioidaceae</taxon>
        <taxon>Nocardioides</taxon>
    </lineage>
</organism>
<dbReference type="EMBL" id="BSEL01000007">
    <property type="protein sequence ID" value="GLJ69926.1"/>
    <property type="molecule type" value="Genomic_DNA"/>
</dbReference>
<evidence type="ECO:0000256" key="3">
    <source>
        <dbReference type="ARBA" id="ARBA00022839"/>
    </source>
</evidence>
<gene>
    <name evidence="8" type="ORF">GCM10017579_39620</name>
</gene>
<dbReference type="CDD" id="cd09859">
    <property type="entry name" value="PIN_53EXO"/>
    <property type="match status" value="1"/>
</dbReference>
<accession>A0ABQ5T1G8</accession>
<evidence type="ECO:0000313" key="8">
    <source>
        <dbReference type="EMBL" id="GLJ69926.1"/>
    </source>
</evidence>
<feature type="domain" description="5'-3' exonuclease" evidence="7">
    <location>
        <begin position="13"/>
        <end position="298"/>
    </location>
</feature>
<evidence type="ECO:0000256" key="2">
    <source>
        <dbReference type="ARBA" id="ARBA00022801"/>
    </source>
</evidence>
<evidence type="ECO:0000313" key="9">
    <source>
        <dbReference type="Proteomes" id="UP001142292"/>
    </source>
</evidence>
<keyword evidence="2" id="KW-0378">Hydrolase</keyword>
<evidence type="ECO:0000256" key="6">
    <source>
        <dbReference type="ARBA" id="ARBA00050026"/>
    </source>
</evidence>
<keyword evidence="9" id="KW-1185">Reference proteome</keyword>
<dbReference type="InterPro" id="IPR002421">
    <property type="entry name" value="5-3_exonuclease"/>
</dbReference>
<dbReference type="PANTHER" id="PTHR42646">
    <property type="entry name" value="FLAP ENDONUCLEASE XNI"/>
    <property type="match status" value="1"/>
</dbReference>
<dbReference type="Gene3D" id="1.10.150.20">
    <property type="entry name" value="5' to 3' exonuclease, C-terminal subdomain"/>
    <property type="match status" value="1"/>
</dbReference>
<dbReference type="SUPFAM" id="SSF88723">
    <property type="entry name" value="PIN domain-like"/>
    <property type="match status" value="1"/>
</dbReference>
<dbReference type="Gene3D" id="3.40.50.1010">
    <property type="entry name" value="5'-nuclease"/>
    <property type="match status" value="1"/>
</dbReference>
<dbReference type="SMART" id="SM00475">
    <property type="entry name" value="53EXOc"/>
    <property type="match status" value="1"/>
</dbReference>
<proteinExistence type="predicted"/>
<evidence type="ECO:0000259" key="7">
    <source>
        <dbReference type="SMART" id="SM00475"/>
    </source>
</evidence>
<reference evidence="8" key="1">
    <citation type="journal article" date="2014" name="Int. J. Syst. Evol. Microbiol.">
        <title>Complete genome of a new Firmicutes species belonging to the dominant human colonic microbiota ('Ruminococcus bicirculans') reveals two chromosomes and a selective capacity to utilize plant glucans.</title>
        <authorList>
            <consortium name="NISC Comparative Sequencing Program"/>
            <person name="Wegmann U."/>
            <person name="Louis P."/>
            <person name="Goesmann A."/>
            <person name="Henrissat B."/>
            <person name="Duncan S.H."/>
            <person name="Flint H.J."/>
        </authorList>
    </citation>
    <scope>NUCLEOTIDE SEQUENCE</scope>
    <source>
        <strain evidence="8">VKM Ac-1246</strain>
    </source>
</reference>
<dbReference type="InterPro" id="IPR036279">
    <property type="entry name" value="5-3_exonuclease_C_sf"/>
</dbReference>
<dbReference type="PANTHER" id="PTHR42646:SF2">
    <property type="entry name" value="5'-3' EXONUCLEASE FAMILY PROTEIN"/>
    <property type="match status" value="1"/>
</dbReference>
<evidence type="ECO:0000256" key="1">
    <source>
        <dbReference type="ARBA" id="ARBA00022722"/>
    </source>
</evidence>
<dbReference type="InterPro" id="IPR029060">
    <property type="entry name" value="PIN-like_dom_sf"/>
</dbReference>
<keyword evidence="1" id="KW-0540">Nuclease</keyword>